<dbReference type="EMBL" id="JADZLT010000040">
    <property type="protein sequence ID" value="MBH0237048.1"/>
    <property type="molecule type" value="Genomic_DNA"/>
</dbReference>
<dbReference type="Gene3D" id="1.25.20.10">
    <property type="entry name" value="Bacterial muramidases"/>
    <property type="match status" value="1"/>
</dbReference>
<keyword evidence="3 4" id="KW-0732">Signal</keyword>
<dbReference type="SUPFAM" id="SSF48435">
    <property type="entry name" value="Bacterial muramidases"/>
    <property type="match status" value="1"/>
</dbReference>
<evidence type="ECO:0000256" key="3">
    <source>
        <dbReference type="ARBA" id="ARBA00022729"/>
    </source>
</evidence>
<accession>A0A931I0I4</accession>
<evidence type="ECO:0000259" key="5">
    <source>
        <dbReference type="Pfam" id="PF01464"/>
    </source>
</evidence>
<dbReference type="GO" id="GO:0004553">
    <property type="term" value="F:hydrolase activity, hydrolyzing O-glycosyl compounds"/>
    <property type="evidence" value="ECO:0007669"/>
    <property type="project" value="InterPro"/>
</dbReference>
<feature type="chain" id="PRO_5037704121" evidence="4">
    <location>
        <begin position="26"/>
        <end position="672"/>
    </location>
</feature>
<dbReference type="PANTHER" id="PTHR37423">
    <property type="entry name" value="SOLUBLE LYTIC MUREIN TRANSGLYCOSYLASE-RELATED"/>
    <property type="match status" value="1"/>
</dbReference>
<dbReference type="Proteomes" id="UP000631694">
    <property type="component" value="Unassembled WGS sequence"/>
</dbReference>
<keyword evidence="7" id="KW-1185">Reference proteome</keyword>
<dbReference type="PANTHER" id="PTHR37423:SF2">
    <property type="entry name" value="MEMBRANE-BOUND LYTIC MUREIN TRANSGLYCOSYLASE C"/>
    <property type="match status" value="1"/>
</dbReference>
<comment type="caution">
    <text evidence="6">The sequence shown here is derived from an EMBL/GenBank/DDBJ whole genome shotgun (WGS) entry which is preliminary data.</text>
</comment>
<dbReference type="Pfam" id="PF01464">
    <property type="entry name" value="SLT"/>
    <property type="match status" value="1"/>
</dbReference>
<feature type="domain" description="Transglycosylase SLT" evidence="5">
    <location>
        <begin position="515"/>
        <end position="618"/>
    </location>
</feature>
<dbReference type="AlphaFoldDB" id="A0A931I0I4"/>
<evidence type="ECO:0000313" key="7">
    <source>
        <dbReference type="Proteomes" id="UP000631694"/>
    </source>
</evidence>
<dbReference type="GO" id="GO:0042597">
    <property type="term" value="C:periplasmic space"/>
    <property type="evidence" value="ECO:0007669"/>
    <property type="project" value="InterPro"/>
</dbReference>
<dbReference type="CDD" id="cd13401">
    <property type="entry name" value="Slt70-like"/>
    <property type="match status" value="1"/>
</dbReference>
<protein>
    <submittedName>
        <fullName evidence="6">Lytic transglycosylase domain-containing protein</fullName>
    </submittedName>
</protein>
<dbReference type="Gene3D" id="1.10.530.10">
    <property type="match status" value="1"/>
</dbReference>
<gene>
    <name evidence="6" type="ORF">I5731_04375</name>
</gene>
<organism evidence="6 7">
    <name type="scientific">Methylobrevis albus</name>
    <dbReference type="NCBI Taxonomy" id="2793297"/>
    <lineage>
        <taxon>Bacteria</taxon>
        <taxon>Pseudomonadati</taxon>
        <taxon>Pseudomonadota</taxon>
        <taxon>Alphaproteobacteria</taxon>
        <taxon>Hyphomicrobiales</taxon>
        <taxon>Pleomorphomonadaceae</taxon>
        <taxon>Methylobrevis</taxon>
    </lineage>
</organism>
<dbReference type="InterPro" id="IPR023346">
    <property type="entry name" value="Lysozyme-like_dom_sf"/>
</dbReference>
<evidence type="ECO:0000256" key="2">
    <source>
        <dbReference type="ARBA" id="ARBA00009387"/>
    </source>
</evidence>
<feature type="signal peptide" evidence="4">
    <location>
        <begin position="1"/>
        <end position="25"/>
    </location>
</feature>
<dbReference type="InterPro" id="IPR008939">
    <property type="entry name" value="Lytic_TGlycosylase_superhlx_U"/>
</dbReference>
<reference evidence="6" key="1">
    <citation type="submission" date="2020-12" db="EMBL/GenBank/DDBJ databases">
        <title>Methylobrevis albus sp. nov., isolated from fresh water lack sediment.</title>
        <authorList>
            <person name="Zou Q."/>
        </authorList>
    </citation>
    <scope>NUCLEOTIDE SEQUENCE</scope>
    <source>
        <strain evidence="6">L22</strain>
    </source>
</reference>
<evidence type="ECO:0000256" key="1">
    <source>
        <dbReference type="ARBA" id="ARBA00007734"/>
    </source>
</evidence>
<dbReference type="InterPro" id="IPR008258">
    <property type="entry name" value="Transglycosylase_SLT_dom_1"/>
</dbReference>
<comment type="similarity">
    <text evidence="2">Belongs to the virb1 family.</text>
</comment>
<proteinExistence type="inferred from homology"/>
<evidence type="ECO:0000256" key="4">
    <source>
        <dbReference type="SAM" id="SignalP"/>
    </source>
</evidence>
<name>A0A931I0I4_9HYPH</name>
<comment type="similarity">
    <text evidence="1">Belongs to the transglycosylase Slt family.</text>
</comment>
<evidence type="ECO:0000313" key="6">
    <source>
        <dbReference type="EMBL" id="MBH0237048.1"/>
    </source>
</evidence>
<dbReference type="SUPFAM" id="SSF53955">
    <property type="entry name" value="Lysozyme-like"/>
    <property type="match status" value="1"/>
</dbReference>
<sequence length="672" mass="73052">MRRLTTTTLTALVLLAGLEAPAARAAADVLMAQGPAAMVVHPQSHERLEAALSAADARDKARARTLAESLPPVERRLVEWMLIRRDAPGLTSRDITRFAAAAPDWPTASIMRRRAEAALAREGATPAEIVKAFGATMPETAVGLSTLITAHIAMDDRAAAARVAGHWWRTQKLTPADEATFLQHYGDLLGRDDEIGRFHLMMFGDRMSQARSVAQRLGADWTALADARAAVLRNEAGAAKKLEKVPAALRADPLYGFTTVEYLRRQGHADQAAKLLRDLTAAGRTRGDADEWWIERRIVSRDLNETGEAALAYELAAQQQDGGALTRVEAEFHAGWYALRFLKDPAIARRHFDELAKISTRPISRSRAAYWQARAAAAAGDEAGARRLYETAARDVTTFYGQLARRALGHADLGLPAAPAPTPADRAAFAADDMVRSALLLTELGRAGDADLLFPAIARRLATPGQVALLAEFLERQQRAGTILQVAKIAMERFPDVASLAYPLDSIPVEGRSGEMVEPAMVYAIARQESAFDTSAVSSAGALGLLQMMPGTAEMTARKLGVAYSRPRLTTDPAYNATLGAAHLKDLVDDFSGSYIMSFAAYNAGPGKVREWVRRFGDPRSGAIDPIDWIELIPYGETRNYVQRVAENLAVYRTRLTGADLEIEDDLRRGVN</sequence>
<dbReference type="RefSeq" id="WP_197310125.1">
    <property type="nucleotide sequence ID" value="NZ_JADZLT010000040.1"/>
</dbReference>